<evidence type="ECO:0000313" key="4">
    <source>
        <dbReference type="Proteomes" id="UP000663887"/>
    </source>
</evidence>
<dbReference type="Proteomes" id="UP000663842">
    <property type="component" value="Unassembled WGS sequence"/>
</dbReference>
<name>A0A816S486_9BILA</name>
<dbReference type="AlphaFoldDB" id="A0A816S486"/>
<sequence>TTINHSSNNDSEYESEMDANEKSNDPDLMKYNDSTLSNKKKRLSALKNIKSGGAATKYLRLDNSIDSINIDEQQLNT</sequence>
<feature type="non-terminal residue" evidence="2">
    <location>
        <position position="1"/>
    </location>
</feature>
<organism evidence="2 4">
    <name type="scientific">Rotaria magnacalcarata</name>
    <dbReference type="NCBI Taxonomy" id="392030"/>
    <lineage>
        <taxon>Eukaryota</taxon>
        <taxon>Metazoa</taxon>
        <taxon>Spiralia</taxon>
        <taxon>Gnathifera</taxon>
        <taxon>Rotifera</taxon>
        <taxon>Eurotatoria</taxon>
        <taxon>Bdelloidea</taxon>
        <taxon>Philodinida</taxon>
        <taxon>Philodinidae</taxon>
        <taxon>Rotaria</taxon>
    </lineage>
</organism>
<comment type="caution">
    <text evidence="2">The sequence shown here is derived from an EMBL/GenBank/DDBJ whole genome shotgun (WGS) entry which is preliminary data.</text>
</comment>
<proteinExistence type="predicted"/>
<dbReference type="EMBL" id="CAJOBF010003955">
    <property type="protein sequence ID" value="CAF4117439.1"/>
    <property type="molecule type" value="Genomic_DNA"/>
</dbReference>
<accession>A0A816S486</accession>
<protein>
    <submittedName>
        <fullName evidence="2">Uncharacterized protein</fullName>
    </submittedName>
</protein>
<feature type="compositionally biased region" description="Polar residues" evidence="1">
    <location>
        <begin position="1"/>
        <end position="10"/>
    </location>
</feature>
<feature type="compositionally biased region" description="Basic and acidic residues" evidence="1">
    <location>
        <begin position="19"/>
        <end position="30"/>
    </location>
</feature>
<dbReference type="EMBL" id="CAJNRG010005805">
    <property type="protein sequence ID" value="CAF2080472.1"/>
    <property type="molecule type" value="Genomic_DNA"/>
</dbReference>
<gene>
    <name evidence="3" type="ORF">UXM345_LOCUS23199</name>
    <name evidence="2" type="ORF">XDN619_LOCUS14606</name>
</gene>
<evidence type="ECO:0000313" key="2">
    <source>
        <dbReference type="EMBL" id="CAF2080472.1"/>
    </source>
</evidence>
<evidence type="ECO:0000256" key="1">
    <source>
        <dbReference type="SAM" id="MobiDB-lite"/>
    </source>
</evidence>
<dbReference type="Proteomes" id="UP000663887">
    <property type="component" value="Unassembled WGS sequence"/>
</dbReference>
<reference evidence="2" key="1">
    <citation type="submission" date="2021-02" db="EMBL/GenBank/DDBJ databases">
        <authorList>
            <person name="Nowell W R."/>
        </authorList>
    </citation>
    <scope>NUCLEOTIDE SEQUENCE</scope>
</reference>
<evidence type="ECO:0000313" key="3">
    <source>
        <dbReference type="EMBL" id="CAF4117439.1"/>
    </source>
</evidence>
<feature type="region of interest" description="Disordered" evidence="1">
    <location>
        <begin position="1"/>
        <end position="36"/>
    </location>
</feature>